<feature type="compositionally biased region" description="Basic and acidic residues" evidence="1">
    <location>
        <begin position="67"/>
        <end position="79"/>
    </location>
</feature>
<sequence length="79" mass="8612">MIANAARYCHRRCLEATALANGAQTLFGRGMTKPPPSPSEDKAARAERLAAALRENLKRRKAQARARRAEAAPKPAKDD</sequence>
<gene>
    <name evidence="2" type="ORF">ACFPFW_04785</name>
</gene>
<reference evidence="3" key="1">
    <citation type="journal article" date="2019" name="Int. J. Syst. Evol. Microbiol.">
        <title>The Global Catalogue of Microorganisms (GCM) 10K type strain sequencing project: providing services to taxonomists for standard genome sequencing and annotation.</title>
        <authorList>
            <consortium name="The Broad Institute Genomics Platform"/>
            <consortium name="The Broad Institute Genome Sequencing Center for Infectious Disease"/>
            <person name="Wu L."/>
            <person name="Ma J."/>
        </authorList>
    </citation>
    <scope>NUCLEOTIDE SEQUENCE [LARGE SCALE GENOMIC DNA]</scope>
    <source>
        <strain evidence="3">CGMCC 1.16444</strain>
    </source>
</reference>
<protein>
    <submittedName>
        <fullName evidence="2">Uncharacterized protein</fullName>
    </submittedName>
</protein>
<accession>A0ABV9YWT4</accession>
<keyword evidence="3" id="KW-1185">Reference proteome</keyword>
<feature type="region of interest" description="Disordered" evidence="1">
    <location>
        <begin position="27"/>
        <end position="46"/>
    </location>
</feature>
<dbReference type="RefSeq" id="WP_114958592.1">
    <property type="nucleotide sequence ID" value="NZ_JBHSJF010000005.1"/>
</dbReference>
<evidence type="ECO:0000313" key="3">
    <source>
        <dbReference type="Proteomes" id="UP001595796"/>
    </source>
</evidence>
<evidence type="ECO:0000256" key="1">
    <source>
        <dbReference type="SAM" id="MobiDB-lite"/>
    </source>
</evidence>
<proteinExistence type="predicted"/>
<evidence type="ECO:0000313" key="2">
    <source>
        <dbReference type="EMBL" id="MFC5067328.1"/>
    </source>
</evidence>
<dbReference type="Proteomes" id="UP001595796">
    <property type="component" value="Unassembled WGS sequence"/>
</dbReference>
<dbReference type="EMBL" id="JBHSJF010000005">
    <property type="protein sequence ID" value="MFC5067328.1"/>
    <property type="molecule type" value="Genomic_DNA"/>
</dbReference>
<name>A0ABV9YWT4_9HYPH</name>
<feature type="region of interest" description="Disordered" evidence="1">
    <location>
        <begin position="58"/>
        <end position="79"/>
    </location>
</feature>
<comment type="caution">
    <text evidence="2">The sequence shown here is derived from an EMBL/GenBank/DDBJ whole genome shotgun (WGS) entry which is preliminary data.</text>
</comment>
<organism evidence="2 3">
    <name type="scientific">Flaviflagellibacter deserti</name>
    <dbReference type="NCBI Taxonomy" id="2267266"/>
    <lineage>
        <taxon>Bacteria</taxon>
        <taxon>Pseudomonadati</taxon>
        <taxon>Pseudomonadota</taxon>
        <taxon>Alphaproteobacteria</taxon>
        <taxon>Hyphomicrobiales</taxon>
        <taxon>Flaviflagellibacter</taxon>
    </lineage>
</organism>